<gene>
    <name evidence="2" type="ORF">E6C55_06520</name>
</gene>
<accession>A0A4S4C4P2</accession>
<comment type="caution">
    <text evidence="2">The sequence shown here is derived from an EMBL/GenBank/DDBJ whole genome shotgun (WGS) entry which is preliminary data.</text>
</comment>
<proteinExistence type="predicted"/>
<evidence type="ECO:0000313" key="3">
    <source>
        <dbReference type="Proteomes" id="UP000310636"/>
    </source>
</evidence>
<feature type="domain" description="Transposase IS116/IS110/IS902 C-terminal" evidence="1">
    <location>
        <begin position="129"/>
        <end position="203"/>
    </location>
</feature>
<protein>
    <submittedName>
        <fullName evidence="2">IS110 family transposase</fullName>
    </submittedName>
</protein>
<name>A0A4S4C4P2_9BACL</name>
<dbReference type="PANTHER" id="PTHR33055">
    <property type="entry name" value="TRANSPOSASE FOR INSERTION SEQUENCE ELEMENT IS1111A"/>
    <property type="match status" value="1"/>
</dbReference>
<dbReference type="AlphaFoldDB" id="A0A4S4C4P2"/>
<dbReference type="PANTHER" id="PTHR33055:SF3">
    <property type="entry name" value="PUTATIVE TRANSPOSASE FOR IS117-RELATED"/>
    <property type="match status" value="1"/>
</dbReference>
<evidence type="ECO:0000259" key="1">
    <source>
        <dbReference type="Pfam" id="PF02371"/>
    </source>
</evidence>
<dbReference type="OrthoDB" id="9790935at2"/>
<dbReference type="GO" id="GO:0006313">
    <property type="term" value="P:DNA transposition"/>
    <property type="evidence" value="ECO:0007669"/>
    <property type="project" value="InterPro"/>
</dbReference>
<dbReference type="GO" id="GO:0004803">
    <property type="term" value="F:transposase activity"/>
    <property type="evidence" value="ECO:0007669"/>
    <property type="project" value="InterPro"/>
</dbReference>
<dbReference type="Pfam" id="PF02371">
    <property type="entry name" value="Transposase_20"/>
    <property type="match status" value="1"/>
</dbReference>
<dbReference type="InterPro" id="IPR003346">
    <property type="entry name" value="Transposase_20"/>
</dbReference>
<reference evidence="2 3" key="1">
    <citation type="submission" date="2019-04" db="EMBL/GenBank/DDBJ databases">
        <title>Cohnella sp. nov. isolated from preserved vegetables.</title>
        <authorList>
            <person name="Lin S.-Y."/>
            <person name="Hung M.-H."/>
            <person name="Young C.-C."/>
        </authorList>
    </citation>
    <scope>NUCLEOTIDE SEQUENCE [LARGE SCALE GENOMIC DNA]</scope>
    <source>
        <strain evidence="2 3">CC-MHH1044</strain>
    </source>
</reference>
<evidence type="ECO:0000313" key="2">
    <source>
        <dbReference type="EMBL" id="THF82714.1"/>
    </source>
</evidence>
<dbReference type="InterPro" id="IPR047650">
    <property type="entry name" value="Transpos_IS110"/>
</dbReference>
<dbReference type="GO" id="GO:0003677">
    <property type="term" value="F:DNA binding"/>
    <property type="evidence" value="ECO:0007669"/>
    <property type="project" value="InterPro"/>
</dbReference>
<dbReference type="EMBL" id="SSOB01000006">
    <property type="protein sequence ID" value="THF82714.1"/>
    <property type="molecule type" value="Genomic_DNA"/>
</dbReference>
<organism evidence="2 3">
    <name type="scientific">Cohnella fermenti</name>
    <dbReference type="NCBI Taxonomy" id="2565925"/>
    <lineage>
        <taxon>Bacteria</taxon>
        <taxon>Bacillati</taxon>
        <taxon>Bacillota</taxon>
        <taxon>Bacilli</taxon>
        <taxon>Bacillales</taxon>
        <taxon>Paenibacillaceae</taxon>
        <taxon>Cohnella</taxon>
    </lineage>
</organism>
<sequence>MVGELTKTKKQLHNELSYHYPSYKKFFTDLTGKTALAFWKEYPSPHGLKGVAVEELAEFLRKQSNNCLSLGKAREIVGCIESDGDTTGGNQAVKDAMIVSYVRQVDFLKKEVALVEDHLQSLMSTFDYKLESMTGIDLVTAADFIARIGDIRCFKNADKLAKYAGIAPYENSSGSREDVKKSKLGDRHLHGLFYDLAIRQLAVTKGKREPRNPALLAYYQSKLC</sequence>
<keyword evidence="3" id="KW-1185">Reference proteome</keyword>
<dbReference type="RefSeq" id="WP_136368975.1">
    <property type="nucleotide sequence ID" value="NZ_SSOB01000006.1"/>
</dbReference>
<dbReference type="Proteomes" id="UP000310636">
    <property type="component" value="Unassembled WGS sequence"/>
</dbReference>